<evidence type="ECO:0000313" key="16">
    <source>
        <dbReference type="EMBL" id="RIY02660.1"/>
    </source>
</evidence>
<dbReference type="PANTHER" id="PTHR43297:SF13">
    <property type="entry name" value="NICKEL ABC TRANSPORTER, ATP-BINDING PROTEIN"/>
    <property type="match status" value="1"/>
</dbReference>
<accession>A0A3A1WR14</accession>
<dbReference type="AlphaFoldDB" id="A0A3A1WR14"/>
<name>A0A3A1WR14_9HYPH</name>
<gene>
    <name evidence="16" type="ORF">D3218_04675</name>
</gene>
<evidence type="ECO:0000256" key="14">
    <source>
        <dbReference type="SAM" id="MobiDB-lite"/>
    </source>
</evidence>
<dbReference type="PANTHER" id="PTHR43297">
    <property type="entry name" value="OLIGOPEPTIDE TRANSPORT ATP-BINDING PROTEIN APPD"/>
    <property type="match status" value="1"/>
</dbReference>
<comment type="catalytic activity">
    <reaction evidence="13">
        <text>Ni(2+)(out) + ATP + H2O = Ni(2+)(in) + ADP + phosphate + H(+)</text>
        <dbReference type="Rhea" id="RHEA:15557"/>
        <dbReference type="ChEBI" id="CHEBI:15377"/>
        <dbReference type="ChEBI" id="CHEBI:15378"/>
        <dbReference type="ChEBI" id="CHEBI:30616"/>
        <dbReference type="ChEBI" id="CHEBI:43474"/>
        <dbReference type="ChEBI" id="CHEBI:49786"/>
        <dbReference type="ChEBI" id="CHEBI:456216"/>
        <dbReference type="EC" id="7.2.2.11"/>
    </reaction>
    <physiologicalReaction direction="left-to-right" evidence="13">
        <dbReference type="Rhea" id="RHEA:15558"/>
    </physiologicalReaction>
</comment>
<dbReference type="InterPro" id="IPR027417">
    <property type="entry name" value="P-loop_NTPase"/>
</dbReference>
<comment type="subunit">
    <text evidence="10">The complex is composed of two ATP-binding proteins (NikD and NikE), two transmembrane proteins (NikB and NikC) and a solute-binding protein (NikA).</text>
</comment>
<evidence type="ECO:0000256" key="11">
    <source>
        <dbReference type="ARBA" id="ARBA00039098"/>
    </source>
</evidence>
<feature type="domain" description="ABC transporter" evidence="15">
    <location>
        <begin position="136"/>
        <end position="373"/>
    </location>
</feature>
<keyword evidence="17" id="KW-1185">Reference proteome</keyword>
<protein>
    <recommendedName>
        <fullName evidence="12">Nickel import system ATP-binding protein NikD</fullName>
        <ecNumber evidence="11">7.2.2.11</ecNumber>
    </recommendedName>
</protein>
<evidence type="ECO:0000256" key="1">
    <source>
        <dbReference type="ARBA" id="ARBA00004417"/>
    </source>
</evidence>
<evidence type="ECO:0000256" key="3">
    <source>
        <dbReference type="ARBA" id="ARBA00022448"/>
    </source>
</evidence>
<proteinExistence type="inferred from homology"/>
<sequence>MAAPRAHPAGRAPRGAAQRLRRRLARLRTLPPVRRPRPCPAPPPAAARRRAGAPVPARDPPRGGADLSRLRPGALAPGDRRAPGRRDAHLERGALVARLVSGPRPPGARPGLRDARLGRAPPARSARRRVSALLSIRDLTLGFAPRGGAAPAGAVLRELRLDLARGEVLALVGTSGAGKSLLAHAVLGLLPPNAELSGEVWFAGWRLDADTLPALRGRRIALVPQSVTHLDPLMPVGRQVALAARRAGVPDPGAAGFRRLGLDPALRAAHPHALSGGMARRVLLLAALVGEPDLVIADEPTDHLDPAGAAAVLEALAAVARRGGAVLLVTHDLVSALPFATRVALLRDGRLAGTEPASAFAGDGEGIASAYGRTLWRALPQNGFGANA</sequence>
<dbReference type="EC" id="7.2.2.11" evidence="11"/>
<evidence type="ECO:0000256" key="7">
    <source>
        <dbReference type="ARBA" id="ARBA00022967"/>
    </source>
</evidence>
<feature type="region of interest" description="Disordered" evidence="14">
    <location>
        <begin position="100"/>
        <end position="124"/>
    </location>
</feature>
<dbReference type="GO" id="GO:0005524">
    <property type="term" value="F:ATP binding"/>
    <property type="evidence" value="ECO:0007669"/>
    <property type="project" value="UniProtKB-KW"/>
</dbReference>
<dbReference type="Pfam" id="PF00005">
    <property type="entry name" value="ABC_tran"/>
    <property type="match status" value="1"/>
</dbReference>
<organism evidence="16 17">
    <name type="scientific">Aureimonas flava</name>
    <dbReference type="NCBI Taxonomy" id="2320271"/>
    <lineage>
        <taxon>Bacteria</taxon>
        <taxon>Pseudomonadati</taxon>
        <taxon>Pseudomonadota</taxon>
        <taxon>Alphaproteobacteria</taxon>
        <taxon>Hyphomicrobiales</taxon>
        <taxon>Aurantimonadaceae</taxon>
        <taxon>Aureimonas</taxon>
    </lineage>
</organism>
<keyword evidence="4" id="KW-1003">Cell membrane</keyword>
<reference evidence="17" key="1">
    <citation type="submission" date="2018-09" db="EMBL/GenBank/DDBJ databases">
        <authorList>
            <person name="Tuo L."/>
        </authorList>
    </citation>
    <scope>NUCLEOTIDE SEQUENCE [LARGE SCALE GENOMIC DNA]</scope>
    <source>
        <strain evidence="17">M2BS4Y-1</strain>
    </source>
</reference>
<dbReference type="PROSITE" id="PS00211">
    <property type="entry name" value="ABC_TRANSPORTER_1"/>
    <property type="match status" value="1"/>
</dbReference>
<dbReference type="GO" id="GO:0005886">
    <property type="term" value="C:plasma membrane"/>
    <property type="evidence" value="ECO:0007669"/>
    <property type="project" value="UniProtKB-SubCell"/>
</dbReference>
<comment type="caution">
    <text evidence="16">The sequence shown here is derived from an EMBL/GenBank/DDBJ whole genome shotgun (WGS) entry which is preliminary data.</text>
</comment>
<dbReference type="GO" id="GO:0016887">
    <property type="term" value="F:ATP hydrolysis activity"/>
    <property type="evidence" value="ECO:0007669"/>
    <property type="project" value="InterPro"/>
</dbReference>
<dbReference type="InterPro" id="IPR017871">
    <property type="entry name" value="ABC_transporter-like_CS"/>
</dbReference>
<dbReference type="SUPFAM" id="SSF52540">
    <property type="entry name" value="P-loop containing nucleoside triphosphate hydrolases"/>
    <property type="match status" value="1"/>
</dbReference>
<evidence type="ECO:0000256" key="5">
    <source>
        <dbReference type="ARBA" id="ARBA00022741"/>
    </source>
</evidence>
<evidence type="ECO:0000256" key="6">
    <source>
        <dbReference type="ARBA" id="ARBA00022840"/>
    </source>
</evidence>
<evidence type="ECO:0000313" key="17">
    <source>
        <dbReference type="Proteomes" id="UP000265750"/>
    </source>
</evidence>
<keyword evidence="3" id="KW-0813">Transport</keyword>
<dbReference type="OrthoDB" id="7374568at2"/>
<evidence type="ECO:0000259" key="15">
    <source>
        <dbReference type="PROSITE" id="PS50893"/>
    </source>
</evidence>
<evidence type="ECO:0000256" key="12">
    <source>
        <dbReference type="ARBA" id="ARBA00044143"/>
    </source>
</evidence>
<dbReference type="SMART" id="SM00382">
    <property type="entry name" value="AAA"/>
    <property type="match status" value="1"/>
</dbReference>
<evidence type="ECO:0000256" key="8">
    <source>
        <dbReference type="ARBA" id="ARBA00023065"/>
    </source>
</evidence>
<keyword evidence="7" id="KW-1278">Translocase</keyword>
<dbReference type="InterPro" id="IPR050388">
    <property type="entry name" value="ABC_Ni/Peptide_Import"/>
</dbReference>
<dbReference type="InterPro" id="IPR003593">
    <property type="entry name" value="AAA+_ATPase"/>
</dbReference>
<dbReference type="Gene3D" id="3.40.50.300">
    <property type="entry name" value="P-loop containing nucleotide triphosphate hydrolases"/>
    <property type="match status" value="1"/>
</dbReference>
<keyword evidence="8" id="KW-0406">Ion transport</keyword>
<dbReference type="InterPro" id="IPR003439">
    <property type="entry name" value="ABC_transporter-like_ATP-bd"/>
</dbReference>
<keyword evidence="6 16" id="KW-0067">ATP-binding</keyword>
<keyword evidence="5" id="KW-0547">Nucleotide-binding</keyword>
<evidence type="ECO:0000256" key="4">
    <source>
        <dbReference type="ARBA" id="ARBA00022475"/>
    </source>
</evidence>
<evidence type="ECO:0000256" key="10">
    <source>
        <dbReference type="ARBA" id="ARBA00038669"/>
    </source>
</evidence>
<dbReference type="GO" id="GO:0015413">
    <property type="term" value="F:ABC-type nickel transporter activity"/>
    <property type="evidence" value="ECO:0007669"/>
    <property type="project" value="UniProtKB-EC"/>
</dbReference>
<keyword evidence="9" id="KW-0472">Membrane</keyword>
<comment type="subcellular location">
    <subcellularLocation>
        <location evidence="1">Cell inner membrane</location>
        <topology evidence="1">Peripheral membrane protein</topology>
    </subcellularLocation>
</comment>
<dbReference type="Proteomes" id="UP000265750">
    <property type="component" value="Unassembled WGS sequence"/>
</dbReference>
<dbReference type="EMBL" id="QYRN01000002">
    <property type="protein sequence ID" value="RIY02660.1"/>
    <property type="molecule type" value="Genomic_DNA"/>
</dbReference>
<comment type="similarity">
    <text evidence="2">Belongs to the ABC transporter superfamily.</text>
</comment>
<evidence type="ECO:0000256" key="9">
    <source>
        <dbReference type="ARBA" id="ARBA00023136"/>
    </source>
</evidence>
<feature type="region of interest" description="Disordered" evidence="14">
    <location>
        <begin position="26"/>
        <end position="87"/>
    </location>
</feature>
<feature type="compositionally biased region" description="Basic and acidic residues" evidence="14">
    <location>
        <begin position="78"/>
        <end position="87"/>
    </location>
</feature>
<dbReference type="PROSITE" id="PS50893">
    <property type="entry name" value="ABC_TRANSPORTER_2"/>
    <property type="match status" value="1"/>
</dbReference>
<evidence type="ECO:0000256" key="13">
    <source>
        <dbReference type="ARBA" id="ARBA00048610"/>
    </source>
</evidence>
<evidence type="ECO:0000256" key="2">
    <source>
        <dbReference type="ARBA" id="ARBA00005417"/>
    </source>
</evidence>